<keyword evidence="3" id="KW-0812">Transmembrane</keyword>
<dbReference type="RefSeq" id="WP_198734007.1">
    <property type="nucleotide sequence ID" value="NZ_JAEINH010000008.1"/>
</dbReference>
<feature type="transmembrane region" description="Helical" evidence="3">
    <location>
        <begin position="79"/>
        <end position="100"/>
    </location>
</feature>
<organism evidence="4 5">
    <name type="scientific">Sanguibacter suaedae</name>
    <dbReference type="NCBI Taxonomy" id="2795737"/>
    <lineage>
        <taxon>Bacteria</taxon>
        <taxon>Bacillati</taxon>
        <taxon>Actinomycetota</taxon>
        <taxon>Actinomycetes</taxon>
        <taxon>Micrococcales</taxon>
        <taxon>Sanguibacteraceae</taxon>
        <taxon>Sanguibacter</taxon>
    </lineage>
</organism>
<feature type="compositionally biased region" description="Polar residues" evidence="2">
    <location>
        <begin position="17"/>
        <end position="31"/>
    </location>
</feature>
<proteinExistence type="predicted"/>
<evidence type="ECO:0000313" key="4">
    <source>
        <dbReference type="EMBL" id="MBI9115436.1"/>
    </source>
</evidence>
<keyword evidence="3" id="KW-1133">Transmembrane helix</keyword>
<protein>
    <submittedName>
        <fullName evidence="4">Uncharacterized protein</fullName>
    </submittedName>
</protein>
<evidence type="ECO:0000313" key="5">
    <source>
        <dbReference type="Proteomes" id="UP000602087"/>
    </source>
</evidence>
<keyword evidence="3" id="KW-0472">Membrane</keyword>
<sequence>MRPTFDVPLSTPAIPQFTDTVSAPTGTTTSGPDHGAQHTASPRGVPSPGVGRRARRSRGEGTAIGALGSGGTGRRSGGLPVVVLGLLLVLALGAGAYLAVLSNKWKERSDEWEAESRTLGGDVAELTADLAGMTSELATVRDQLATAQTRITELADEKAQVGDDRENQRIIADDVQEVAQTALDVAQSLGDCSTAQGTVINHLATPETTTPEETQSAIDQANTVCTSAVDAYNSLRDDLAAR</sequence>
<reference evidence="4" key="1">
    <citation type="submission" date="2020-12" db="EMBL/GenBank/DDBJ databases">
        <title>Sanguibacter suaedae sp. nov., isolated from Suaeda aralocaspica.</title>
        <authorList>
            <person name="Ma Q."/>
        </authorList>
    </citation>
    <scope>NUCLEOTIDE SEQUENCE</scope>
    <source>
        <strain evidence="4">YZGR15</strain>
    </source>
</reference>
<evidence type="ECO:0000256" key="2">
    <source>
        <dbReference type="SAM" id="MobiDB-lite"/>
    </source>
</evidence>
<accession>A0A934MBL2</accession>
<dbReference type="AlphaFoldDB" id="A0A934MBL2"/>
<keyword evidence="1" id="KW-0175">Coiled coil</keyword>
<keyword evidence="5" id="KW-1185">Reference proteome</keyword>
<name>A0A934MBL2_9MICO</name>
<dbReference type="Proteomes" id="UP000602087">
    <property type="component" value="Unassembled WGS sequence"/>
</dbReference>
<evidence type="ECO:0000256" key="3">
    <source>
        <dbReference type="SAM" id="Phobius"/>
    </source>
</evidence>
<gene>
    <name evidence="4" type="ORF">JAV76_10485</name>
</gene>
<dbReference type="EMBL" id="JAEINH010000008">
    <property type="protein sequence ID" value="MBI9115436.1"/>
    <property type="molecule type" value="Genomic_DNA"/>
</dbReference>
<feature type="region of interest" description="Disordered" evidence="2">
    <location>
        <begin position="1"/>
        <end position="73"/>
    </location>
</feature>
<feature type="coiled-coil region" evidence="1">
    <location>
        <begin position="123"/>
        <end position="157"/>
    </location>
</feature>
<comment type="caution">
    <text evidence="4">The sequence shown here is derived from an EMBL/GenBank/DDBJ whole genome shotgun (WGS) entry which is preliminary data.</text>
</comment>
<evidence type="ECO:0000256" key="1">
    <source>
        <dbReference type="SAM" id="Coils"/>
    </source>
</evidence>